<feature type="transmembrane region" description="Helical" evidence="1">
    <location>
        <begin position="285"/>
        <end position="304"/>
    </location>
</feature>
<protein>
    <recommendedName>
        <fullName evidence="4">Integral membrane protein</fullName>
    </recommendedName>
</protein>
<feature type="transmembrane region" description="Helical" evidence="1">
    <location>
        <begin position="205"/>
        <end position="223"/>
    </location>
</feature>
<feature type="transmembrane region" description="Helical" evidence="1">
    <location>
        <begin position="59"/>
        <end position="77"/>
    </location>
</feature>
<proteinExistence type="predicted"/>
<feature type="transmembrane region" description="Helical" evidence="1">
    <location>
        <begin position="230"/>
        <end position="251"/>
    </location>
</feature>
<sequence length="315" mass="32361">MVNAPDRVLAAAVRLLPPGRREWGTAMRAELASLRGDRWRFTLGCVRAVATLPAVWRRAAGPTLLLGVVAATVWFTADVGYEPLRWGLVGLVCTLVVIACLGRLRPLGPVGDHAAARAVRAGGLLLIGALAAETVVSLAHKDSRDVTGVPVLTVMFAGYLLGFLALTARRSTASSRTLVAGALAGVGAAAAWTAMVFAFPPIPPGPALAVLTIALGAGVAATIAGHRAALLAASCAGTVGALLTLHAVLALSTWGPAGLIPDLAPAALTPADNLANSRIELQDPYLWLLLLGWLIALTQAAPLVKNAASQARHRL</sequence>
<gene>
    <name evidence="2" type="ORF">Air01nite_29120</name>
</gene>
<keyword evidence="1" id="KW-1133">Transmembrane helix</keyword>
<feature type="transmembrane region" description="Helical" evidence="1">
    <location>
        <begin position="121"/>
        <end position="140"/>
    </location>
</feature>
<feature type="transmembrane region" description="Helical" evidence="1">
    <location>
        <begin position="146"/>
        <end position="166"/>
    </location>
</feature>
<keyword evidence="1" id="KW-0812">Transmembrane</keyword>
<comment type="caution">
    <text evidence="2">The sequence shown here is derived from an EMBL/GenBank/DDBJ whole genome shotgun (WGS) entry which is preliminary data.</text>
</comment>
<dbReference type="EMBL" id="BONC01000017">
    <property type="protein sequence ID" value="GIF56817.1"/>
    <property type="molecule type" value="Genomic_DNA"/>
</dbReference>
<dbReference type="Proteomes" id="UP000624325">
    <property type="component" value="Unassembled WGS sequence"/>
</dbReference>
<evidence type="ECO:0000256" key="1">
    <source>
        <dbReference type="SAM" id="Phobius"/>
    </source>
</evidence>
<evidence type="ECO:0008006" key="4">
    <source>
        <dbReference type="Google" id="ProtNLM"/>
    </source>
</evidence>
<evidence type="ECO:0000313" key="3">
    <source>
        <dbReference type="Proteomes" id="UP000624325"/>
    </source>
</evidence>
<feature type="transmembrane region" description="Helical" evidence="1">
    <location>
        <begin position="178"/>
        <end position="199"/>
    </location>
</feature>
<organism evidence="2 3">
    <name type="scientific">Asanoa iriomotensis</name>
    <dbReference type="NCBI Taxonomy" id="234613"/>
    <lineage>
        <taxon>Bacteria</taxon>
        <taxon>Bacillati</taxon>
        <taxon>Actinomycetota</taxon>
        <taxon>Actinomycetes</taxon>
        <taxon>Micromonosporales</taxon>
        <taxon>Micromonosporaceae</taxon>
        <taxon>Asanoa</taxon>
    </lineage>
</organism>
<keyword evidence="3" id="KW-1185">Reference proteome</keyword>
<feature type="transmembrane region" description="Helical" evidence="1">
    <location>
        <begin position="83"/>
        <end position="101"/>
    </location>
</feature>
<evidence type="ECO:0000313" key="2">
    <source>
        <dbReference type="EMBL" id="GIF56817.1"/>
    </source>
</evidence>
<reference evidence="2 3" key="1">
    <citation type="submission" date="2021-01" db="EMBL/GenBank/DDBJ databases">
        <title>Whole genome shotgun sequence of Asanoa iriomotensis NBRC 100142.</title>
        <authorList>
            <person name="Komaki H."/>
            <person name="Tamura T."/>
        </authorList>
    </citation>
    <scope>NUCLEOTIDE SEQUENCE [LARGE SCALE GENOMIC DNA]</scope>
    <source>
        <strain evidence="2 3">NBRC 100142</strain>
    </source>
</reference>
<accession>A0ABQ4C225</accession>
<name>A0ABQ4C225_9ACTN</name>
<keyword evidence="1" id="KW-0472">Membrane</keyword>